<protein>
    <recommendedName>
        <fullName evidence="4">Tetratricopeptide repeat-containing protein</fullName>
    </recommendedName>
</protein>
<gene>
    <name evidence="2" type="ORF">KAJ83_11605</name>
</gene>
<dbReference type="Gene3D" id="1.25.40.10">
    <property type="entry name" value="Tetratricopeptide repeat domain"/>
    <property type="match status" value="3"/>
</dbReference>
<feature type="region of interest" description="Disordered" evidence="1">
    <location>
        <begin position="634"/>
        <end position="710"/>
    </location>
</feature>
<dbReference type="InterPro" id="IPR011990">
    <property type="entry name" value="TPR-like_helical_dom_sf"/>
</dbReference>
<sequence>MRSLTHSLVHSLAIGAVGVLTLAAPPLGGVARAQLADSFNPLSLDPVTREVLSNAFTRLRFLAISIEGEDETGQALNGIVRARLARDERAEAVDEVTRIYDPIWSGRSLVAIARHDHARGDDESARDLLRRASGNFSGLDAGRIRDGGEVLRLIAVHQAELGDREGAIETARLIPDPQFRVRALQQTASASLTALDNSQEARRAASALLQEAFTQARGIEGDEHETAHLLIEIGRAQIAAGDVAGSRTSFETARERIAAGPDSGRFDAYAMLAGAMIEGEDAEEAMQIVRLIPEGAARSRAIASVARARGETGDLDSAVPLFRLAQEETDRIEDMAARADALEHLIVELAKVGRLADAFTAAGRISDKLRQSRAMLAMGKILLGQGKYEEALILTDYIPYVGLRAQIFGPVAMNRGLNGDPQGASELLSRALESTGYKPILDFLPEALRQVLQAQTRAGQPEADAAIFARARDLIDLIPGDIQKVRALIQIAIAEAQRGRIENAQKTISAAYRTAWENKDQPGFQEALEDIALAQIAAGDLLSAFDTAARIPPPRPEDYPIRASDGSFLAPRYRSLTRVAAASARLGETDLAIRAAQQMEEASARAAGLAAVAVAMAAPESDLLEIVGDAGRTDLGVTTAPPETPPSPLGEAPALEEAVEEEPPVEQDGSGEPGSAPGETRPEEPSPPARQGSRGAPGGRAQPLMPNAIR</sequence>
<dbReference type="Proteomes" id="UP000672602">
    <property type="component" value="Unassembled WGS sequence"/>
</dbReference>
<accession>A0A8J7V1C6</accession>
<evidence type="ECO:0008006" key="4">
    <source>
        <dbReference type="Google" id="ProtNLM"/>
    </source>
</evidence>
<comment type="caution">
    <text evidence="2">The sequence shown here is derived from an EMBL/GenBank/DDBJ whole genome shotgun (WGS) entry which is preliminary data.</text>
</comment>
<name>A0A8J7V1C6_9PROT</name>
<evidence type="ECO:0000313" key="3">
    <source>
        <dbReference type="Proteomes" id="UP000672602"/>
    </source>
</evidence>
<evidence type="ECO:0000256" key="1">
    <source>
        <dbReference type="SAM" id="MobiDB-lite"/>
    </source>
</evidence>
<proteinExistence type="predicted"/>
<reference evidence="2" key="1">
    <citation type="submission" date="2021-04" db="EMBL/GenBank/DDBJ databases">
        <authorList>
            <person name="Zhang D.-C."/>
        </authorList>
    </citation>
    <scope>NUCLEOTIDE SEQUENCE</scope>
    <source>
        <strain evidence="2">CGMCC 1.15697</strain>
    </source>
</reference>
<organism evidence="2 3">
    <name type="scientific">Marivibrio halodurans</name>
    <dbReference type="NCBI Taxonomy" id="2039722"/>
    <lineage>
        <taxon>Bacteria</taxon>
        <taxon>Pseudomonadati</taxon>
        <taxon>Pseudomonadota</taxon>
        <taxon>Alphaproteobacteria</taxon>
        <taxon>Rhodospirillales</taxon>
        <taxon>Rhodospirillaceae</taxon>
        <taxon>Marivibrio</taxon>
    </lineage>
</organism>
<dbReference type="RefSeq" id="WP_210682245.1">
    <property type="nucleotide sequence ID" value="NZ_JAGMWN010000005.1"/>
</dbReference>
<dbReference type="EMBL" id="JAGMWN010000005">
    <property type="protein sequence ID" value="MBP5857656.1"/>
    <property type="molecule type" value="Genomic_DNA"/>
</dbReference>
<keyword evidence="3" id="KW-1185">Reference proteome</keyword>
<dbReference type="SUPFAM" id="SSF48452">
    <property type="entry name" value="TPR-like"/>
    <property type="match status" value="2"/>
</dbReference>
<dbReference type="AlphaFoldDB" id="A0A8J7V1C6"/>
<evidence type="ECO:0000313" key="2">
    <source>
        <dbReference type="EMBL" id="MBP5857656.1"/>
    </source>
</evidence>